<dbReference type="InterPro" id="IPR039424">
    <property type="entry name" value="SBP_5"/>
</dbReference>
<comment type="similarity">
    <text evidence="1">Belongs to the bacterial solute-binding protein 5 family.</text>
</comment>
<dbReference type="PANTHER" id="PTHR30290">
    <property type="entry name" value="PERIPLASMIC BINDING COMPONENT OF ABC TRANSPORTER"/>
    <property type="match status" value="1"/>
</dbReference>
<dbReference type="CDD" id="cd00995">
    <property type="entry name" value="PBP2_NikA_DppA_OppA_like"/>
    <property type="match status" value="1"/>
</dbReference>
<organism evidence="6 7">
    <name type="scientific">Candidatus Gottesmanbacteria bacterium RIFCSPHIGHO2_01_FULL_39_10</name>
    <dbReference type="NCBI Taxonomy" id="1798375"/>
    <lineage>
        <taxon>Bacteria</taxon>
        <taxon>Candidatus Gottesmaniibacteriota</taxon>
    </lineage>
</organism>
<sequence>MKRIFKAVSFIYLYISHFSKRHSYFIVSGFIAGFFISLFALKFLPSVAQILLPYEKKIGLIGDYDENTLPYSLKKLISLGLTEVDRDGSPLPSLSSSWVSTDSGKKYIFHLKDNILWHDGKEFQAQDITYNIKGTFITALDKKTLLIELQDPFSPLPSVLSRPVLRNNLIGLGVYKVTNLKFKGEYISALTLSPLKEGLPILNYKFYSTLDEAILAFKLGEINVLEGLPTKEPFAAWKNIIINEITLTDKFLAVFFNLQDDIMREKDVRQGLSFAIPDFKDNQRVFTPVSPSSWAYYNKVRIYKYDPENAQKILEDSLLSTSSAELKLSTYAFYLPFAQKIADSWNSIGIKTKVKVERSIPDDYQALLIAQEIPLDPDQYQYWHSSEKISNVSHYNSLKIDKLLEDGRKTQDKEQRKKIYADFQRYLVDDAPAAFLFFPKVYTIERK</sequence>
<evidence type="ECO:0000259" key="5">
    <source>
        <dbReference type="Pfam" id="PF00496"/>
    </source>
</evidence>
<dbReference type="GO" id="GO:0043190">
    <property type="term" value="C:ATP-binding cassette (ABC) transporter complex"/>
    <property type="evidence" value="ECO:0007669"/>
    <property type="project" value="InterPro"/>
</dbReference>
<dbReference type="Gene3D" id="3.40.190.10">
    <property type="entry name" value="Periplasmic binding protein-like II"/>
    <property type="match status" value="1"/>
</dbReference>
<dbReference type="Pfam" id="PF00496">
    <property type="entry name" value="SBP_bac_5"/>
    <property type="match status" value="1"/>
</dbReference>
<dbReference type="Gene3D" id="3.90.76.10">
    <property type="entry name" value="Dipeptide-binding Protein, Domain 1"/>
    <property type="match status" value="1"/>
</dbReference>
<keyword evidence="4" id="KW-0812">Transmembrane</keyword>
<dbReference type="Gene3D" id="3.10.105.10">
    <property type="entry name" value="Dipeptide-binding Protein, Domain 3"/>
    <property type="match status" value="1"/>
</dbReference>
<evidence type="ECO:0000256" key="4">
    <source>
        <dbReference type="SAM" id="Phobius"/>
    </source>
</evidence>
<gene>
    <name evidence="6" type="ORF">A2773_05825</name>
</gene>
<comment type="caution">
    <text evidence="6">The sequence shown here is derived from an EMBL/GenBank/DDBJ whole genome shotgun (WGS) entry which is preliminary data.</text>
</comment>
<dbReference type="PIRSF" id="PIRSF002741">
    <property type="entry name" value="MppA"/>
    <property type="match status" value="1"/>
</dbReference>
<reference evidence="6 7" key="1">
    <citation type="journal article" date="2016" name="Nat. Commun.">
        <title>Thousands of microbial genomes shed light on interconnected biogeochemical processes in an aquifer system.</title>
        <authorList>
            <person name="Anantharaman K."/>
            <person name="Brown C.T."/>
            <person name="Hug L.A."/>
            <person name="Sharon I."/>
            <person name="Castelle C.J."/>
            <person name="Probst A.J."/>
            <person name="Thomas B.C."/>
            <person name="Singh A."/>
            <person name="Wilkins M.J."/>
            <person name="Karaoz U."/>
            <person name="Brodie E.L."/>
            <person name="Williams K.H."/>
            <person name="Hubbard S.S."/>
            <person name="Banfield J.F."/>
        </authorList>
    </citation>
    <scope>NUCLEOTIDE SEQUENCE [LARGE SCALE GENOMIC DNA]</scope>
</reference>
<dbReference type="InterPro" id="IPR030678">
    <property type="entry name" value="Peptide/Ni-bd"/>
</dbReference>
<feature type="domain" description="Solute-binding protein family 5" evidence="5">
    <location>
        <begin position="91"/>
        <end position="359"/>
    </location>
</feature>
<dbReference type="GO" id="GO:0042597">
    <property type="term" value="C:periplasmic space"/>
    <property type="evidence" value="ECO:0007669"/>
    <property type="project" value="UniProtKB-ARBA"/>
</dbReference>
<accession>A0A1F5ZKG9</accession>
<protein>
    <recommendedName>
        <fullName evidence="5">Solute-binding protein family 5 domain-containing protein</fullName>
    </recommendedName>
</protein>
<evidence type="ECO:0000256" key="3">
    <source>
        <dbReference type="ARBA" id="ARBA00022729"/>
    </source>
</evidence>
<dbReference type="SUPFAM" id="SSF53850">
    <property type="entry name" value="Periplasmic binding protein-like II"/>
    <property type="match status" value="1"/>
</dbReference>
<feature type="transmembrane region" description="Helical" evidence="4">
    <location>
        <begin position="24"/>
        <end position="44"/>
    </location>
</feature>
<keyword evidence="4" id="KW-0472">Membrane</keyword>
<dbReference type="STRING" id="1798375.A2773_05825"/>
<name>A0A1F5ZKG9_9BACT</name>
<dbReference type="Proteomes" id="UP000177383">
    <property type="component" value="Unassembled WGS sequence"/>
</dbReference>
<dbReference type="AlphaFoldDB" id="A0A1F5ZKG9"/>
<evidence type="ECO:0000256" key="1">
    <source>
        <dbReference type="ARBA" id="ARBA00005695"/>
    </source>
</evidence>
<evidence type="ECO:0000313" key="7">
    <source>
        <dbReference type="Proteomes" id="UP000177383"/>
    </source>
</evidence>
<keyword evidence="2" id="KW-0813">Transport</keyword>
<keyword evidence="4" id="KW-1133">Transmembrane helix</keyword>
<dbReference type="GO" id="GO:0015833">
    <property type="term" value="P:peptide transport"/>
    <property type="evidence" value="ECO:0007669"/>
    <property type="project" value="TreeGrafter"/>
</dbReference>
<dbReference type="EMBL" id="MFJE01000065">
    <property type="protein sequence ID" value="OGG12980.1"/>
    <property type="molecule type" value="Genomic_DNA"/>
</dbReference>
<dbReference type="PANTHER" id="PTHR30290:SF9">
    <property type="entry name" value="OLIGOPEPTIDE-BINDING PROTEIN APPA"/>
    <property type="match status" value="1"/>
</dbReference>
<evidence type="ECO:0000256" key="2">
    <source>
        <dbReference type="ARBA" id="ARBA00022448"/>
    </source>
</evidence>
<evidence type="ECO:0000313" key="6">
    <source>
        <dbReference type="EMBL" id="OGG12980.1"/>
    </source>
</evidence>
<proteinExistence type="inferred from homology"/>
<dbReference type="GO" id="GO:1904680">
    <property type="term" value="F:peptide transmembrane transporter activity"/>
    <property type="evidence" value="ECO:0007669"/>
    <property type="project" value="TreeGrafter"/>
</dbReference>
<keyword evidence="3" id="KW-0732">Signal</keyword>
<dbReference type="InterPro" id="IPR000914">
    <property type="entry name" value="SBP_5_dom"/>
</dbReference>